<feature type="region of interest" description="Disordered" evidence="6">
    <location>
        <begin position="1097"/>
        <end position="1171"/>
    </location>
</feature>
<dbReference type="Proteomes" id="UP000226031">
    <property type="component" value="Unassembled WGS sequence"/>
</dbReference>
<dbReference type="Gene3D" id="3.40.395.10">
    <property type="entry name" value="Adenoviral Proteinase, Chain A"/>
    <property type="match status" value="1"/>
</dbReference>
<evidence type="ECO:0000256" key="1">
    <source>
        <dbReference type="ARBA" id="ARBA00005234"/>
    </source>
</evidence>
<evidence type="ECO:0000313" key="9">
    <source>
        <dbReference type="Proteomes" id="UP000226031"/>
    </source>
</evidence>
<evidence type="ECO:0000313" key="8">
    <source>
        <dbReference type="EMBL" id="PGH32355.1"/>
    </source>
</evidence>
<feature type="region of interest" description="Disordered" evidence="6">
    <location>
        <begin position="803"/>
        <end position="840"/>
    </location>
</feature>
<sequence length="1248" mass="140282">MKWLFKLSHLFWPENAPPSTAQGARTPEISRRRRRRRHIAHGVEDITGPAQMSGVSNQLSPTNAQMSNAFQFSQLGKNASGIRPASSSHRVNPTHTSGFTSRKGSIKAAPQTEEELREERRLLGGSKCGFNRKDPNAVRITPGTLPRKGGSGTDLKTFANFTPLNTLLSSSDRKQTHTFAGRHRDKPIRPVSRVQDVTGVLQEDQEGSQPRKRRRTDDTQASSEVIEVNDDDSIIHTESPSSTRPNTFSLQHLSQTSPILSHRGSSSQKESTTHEFWKVESRMQDFKSKKPRALDLIEDELFTMEAKAQRLGNKISTNLPRQGGPVLSGPSKQMVAVEVPPIYNLDGAGATGAESKSPTDSLAGSFVQADGQRRNSHIRDSPDELQGDKTVPEAWKSGIQDRRGKMPGDISPTNFSIMKKDRARADQRHKNPSNHRHSFSVMIFDNKAQTVEERCTLIVNIKSGTFSVRSDNGPWMSKEFFSKKINSIWHGGPRVAVKFPMASGSIDDINIQFSSEKEAVEYCDLMWELNSDVKVRDRGSDWMENMFKRALKERQRNRQLSNSKRESPQDDQIGIAVQPSTQPKRQKLSESLRDSDGTARNNHPEDTLHLHGPRRNGQIFSPSLSHSHPDVDPPINIPVKTYNPTVSSRVTRSQKQHQPTTIDSDHEPSPSPLRDTCKWLKPLVYPPQGKKKAEVEFHDLERLGDGEYLNDNLIGFYLRFLEHHMERNRPDLATRVYFFNSFFFASLTNTPKGRRGINYQAVEKWTRNVDIFSYDYIVVPINENAHWYMAIICNLPALCGTESGPEHEELESDNVANGSPHRPENAGLGNRDRGQSDKSVLQAGEDNSTVAQTSGNGKDQLLQEDFVSMSLLDNGPEIESQQNDTSQWKEPESPDKNEWPDEGENGPPVSIVQTEEETNISPQSDQLKPLRSGKSRDSGAPRKSPRKFQCDPKQPVIITFDSLGCPRSPTIRILRLYLEEEGKAKRSLTIDAKRIVSMVAQQIPHQPNFSDCGLYLLAYLEKFMWDPDMFISKLVKKEMSEYADWPSMKSRVLRRRLRNFLLELHDEEERSKRNKTGEGLKLVDAEPLKILLVDEPSAEVPQGKPSASNDSLGHKQSPETNLNPTTQENKTPVLDSEKERRHTTPTRSSVKLNQKEQRQTPRAPVTLEDEAIQQSQAKPLLSGILLYGGDQGSTNNNKITEIPRTPSPEVEGDVSEIGISYPSSHKTSPTTRSQRFRGLDCEILDGIE</sequence>
<keyword evidence="2" id="KW-0597">Phosphoprotein</keyword>
<comment type="caution">
    <text evidence="8">The sequence shown here is derived from an EMBL/GenBank/DDBJ whole genome shotgun (WGS) entry which is preliminary data.</text>
</comment>
<gene>
    <name evidence="8" type="ORF">GX50_04835</name>
</gene>
<dbReference type="InterPro" id="IPR003653">
    <property type="entry name" value="Peptidase_C48_C"/>
</dbReference>
<dbReference type="Pfam" id="PF02902">
    <property type="entry name" value="Peptidase_C48"/>
    <property type="match status" value="2"/>
</dbReference>
<feature type="compositionally biased region" description="Polar residues" evidence="6">
    <location>
        <begin position="642"/>
        <end position="662"/>
    </location>
</feature>
<feature type="region of interest" description="Disordered" evidence="6">
    <location>
        <begin position="14"/>
        <end position="34"/>
    </location>
</feature>
<evidence type="ECO:0000256" key="5">
    <source>
        <dbReference type="ARBA" id="ARBA00022801"/>
    </source>
</evidence>
<dbReference type="FunFam" id="3.30.310.130:FF:000009">
    <property type="entry name" value="Unplaced genomic scaffold supercont2.24, whole genome shotgun sequence"/>
    <property type="match status" value="1"/>
</dbReference>
<feature type="region of interest" description="Disordered" evidence="6">
    <location>
        <begin position="553"/>
        <end position="673"/>
    </location>
</feature>
<dbReference type="SUPFAM" id="SSF54001">
    <property type="entry name" value="Cysteine proteinases"/>
    <property type="match status" value="1"/>
</dbReference>
<dbReference type="PROSITE" id="PS50600">
    <property type="entry name" value="ULP_PROTEASE"/>
    <property type="match status" value="1"/>
</dbReference>
<evidence type="ECO:0000256" key="3">
    <source>
        <dbReference type="ARBA" id="ARBA00022670"/>
    </source>
</evidence>
<comment type="similarity">
    <text evidence="1">Belongs to the peptidase C48 family.</text>
</comment>
<dbReference type="EMBL" id="PDND01000095">
    <property type="protein sequence ID" value="PGH32355.1"/>
    <property type="molecule type" value="Genomic_DNA"/>
</dbReference>
<dbReference type="GO" id="GO:0070139">
    <property type="term" value="F:SUMO-specific endopeptidase activity"/>
    <property type="evidence" value="ECO:0007669"/>
    <property type="project" value="TreeGrafter"/>
</dbReference>
<keyword evidence="4" id="KW-0833">Ubl conjugation pathway</keyword>
<feature type="compositionally biased region" description="Polar residues" evidence="6">
    <location>
        <begin position="1118"/>
        <end position="1130"/>
    </location>
</feature>
<feature type="region of interest" description="Disordered" evidence="6">
    <location>
        <begin position="876"/>
        <end position="951"/>
    </location>
</feature>
<feature type="region of interest" description="Disordered" evidence="6">
    <location>
        <begin position="79"/>
        <end position="154"/>
    </location>
</feature>
<keyword evidence="9" id="KW-1185">Reference proteome</keyword>
<feature type="domain" description="Ubiquitin-like protease family profile" evidence="7">
    <location>
        <begin position="693"/>
        <end position="1023"/>
    </location>
</feature>
<evidence type="ECO:0000259" key="7">
    <source>
        <dbReference type="PROSITE" id="PS50600"/>
    </source>
</evidence>
<dbReference type="STRING" id="73230.A0A2B7ZFI6"/>
<feature type="region of interest" description="Disordered" evidence="6">
    <location>
        <begin position="1195"/>
        <end position="1239"/>
    </location>
</feature>
<feature type="compositionally biased region" description="Basic and acidic residues" evidence="6">
    <location>
        <begin position="371"/>
        <end position="390"/>
    </location>
</feature>
<dbReference type="GO" id="GO:0005737">
    <property type="term" value="C:cytoplasm"/>
    <property type="evidence" value="ECO:0007669"/>
    <property type="project" value="TreeGrafter"/>
</dbReference>
<evidence type="ECO:0000256" key="2">
    <source>
        <dbReference type="ARBA" id="ARBA00022553"/>
    </source>
</evidence>
<name>A0A2B7ZFI6_9EURO</name>
<feature type="compositionally biased region" description="Polar residues" evidence="6">
    <location>
        <begin position="85"/>
        <end position="103"/>
    </location>
</feature>
<dbReference type="PANTHER" id="PTHR46896">
    <property type="entry name" value="SENTRIN-SPECIFIC PROTEASE"/>
    <property type="match status" value="1"/>
</dbReference>
<dbReference type="GO" id="GO:0016926">
    <property type="term" value="P:protein desumoylation"/>
    <property type="evidence" value="ECO:0007669"/>
    <property type="project" value="TreeGrafter"/>
</dbReference>
<dbReference type="InterPro" id="IPR038765">
    <property type="entry name" value="Papain-like_cys_pep_sf"/>
</dbReference>
<organism evidence="8 9">
    <name type="scientific">[Emmonsia] crescens</name>
    <dbReference type="NCBI Taxonomy" id="73230"/>
    <lineage>
        <taxon>Eukaryota</taxon>
        <taxon>Fungi</taxon>
        <taxon>Dikarya</taxon>
        <taxon>Ascomycota</taxon>
        <taxon>Pezizomycotina</taxon>
        <taxon>Eurotiomycetes</taxon>
        <taxon>Eurotiomycetidae</taxon>
        <taxon>Onygenales</taxon>
        <taxon>Ajellomycetaceae</taxon>
        <taxon>Emergomyces</taxon>
    </lineage>
</organism>
<dbReference type="InterPro" id="IPR051947">
    <property type="entry name" value="Sentrin-specific_protease"/>
</dbReference>
<reference evidence="8 9" key="1">
    <citation type="submission" date="2017-10" db="EMBL/GenBank/DDBJ databases">
        <title>Comparative genomics in systemic dimorphic fungi from Ajellomycetaceae.</title>
        <authorList>
            <person name="Munoz J.F."/>
            <person name="Mcewen J.G."/>
            <person name="Clay O.K."/>
            <person name="Cuomo C.A."/>
        </authorList>
    </citation>
    <scope>NUCLEOTIDE SEQUENCE [LARGE SCALE GENOMIC DNA]</scope>
    <source>
        <strain evidence="8 9">UAMH4076</strain>
    </source>
</reference>
<feature type="compositionally biased region" description="Basic and acidic residues" evidence="6">
    <location>
        <begin position="587"/>
        <end position="609"/>
    </location>
</feature>
<evidence type="ECO:0000256" key="4">
    <source>
        <dbReference type="ARBA" id="ARBA00022786"/>
    </source>
</evidence>
<accession>A0A2B7ZFI6</accession>
<proteinExistence type="inferred from homology"/>
<keyword evidence="3" id="KW-0645">Protease</keyword>
<dbReference type="GO" id="GO:0005634">
    <property type="term" value="C:nucleus"/>
    <property type="evidence" value="ECO:0007669"/>
    <property type="project" value="TreeGrafter"/>
</dbReference>
<dbReference type="AlphaFoldDB" id="A0A2B7ZFI6"/>
<feature type="region of interest" description="Disordered" evidence="6">
    <location>
        <begin position="349"/>
        <end position="390"/>
    </location>
</feature>
<feature type="region of interest" description="Disordered" evidence="6">
    <location>
        <begin position="172"/>
        <end position="226"/>
    </location>
</feature>
<feature type="compositionally biased region" description="Polar residues" evidence="6">
    <location>
        <begin position="1221"/>
        <end position="1233"/>
    </location>
</feature>
<feature type="compositionally biased region" description="Basic and acidic residues" evidence="6">
    <location>
        <begin position="887"/>
        <end position="899"/>
    </location>
</feature>
<keyword evidence="5" id="KW-0378">Hydrolase</keyword>
<dbReference type="GO" id="GO:0006508">
    <property type="term" value="P:proteolysis"/>
    <property type="evidence" value="ECO:0007669"/>
    <property type="project" value="UniProtKB-KW"/>
</dbReference>
<dbReference type="PANTHER" id="PTHR46896:SF3">
    <property type="entry name" value="FI06413P-RELATED"/>
    <property type="match status" value="1"/>
</dbReference>
<dbReference type="VEuPathDB" id="FungiDB:EMCG_03824"/>
<evidence type="ECO:0000256" key="6">
    <source>
        <dbReference type="SAM" id="MobiDB-lite"/>
    </source>
</evidence>
<protein>
    <recommendedName>
        <fullName evidence="7">Ubiquitin-like protease family profile domain-containing protein</fullName>
    </recommendedName>
</protein>